<dbReference type="SUPFAM" id="SSF55048">
    <property type="entry name" value="Probable ACP-binding domain of malonyl-CoA ACP transacylase"/>
    <property type="match status" value="1"/>
</dbReference>
<dbReference type="Gene3D" id="1.10.1200.10">
    <property type="entry name" value="ACP-like"/>
    <property type="match status" value="1"/>
</dbReference>
<dbReference type="InterPro" id="IPR050091">
    <property type="entry name" value="PKS_NRPS_Biosynth_Enz"/>
</dbReference>
<dbReference type="SUPFAM" id="SSF47336">
    <property type="entry name" value="ACP-like"/>
    <property type="match status" value="1"/>
</dbReference>
<evidence type="ECO:0000256" key="2">
    <source>
        <dbReference type="ARBA" id="ARBA00022553"/>
    </source>
</evidence>
<dbReference type="InterPro" id="IPR049551">
    <property type="entry name" value="PKS_DH_C"/>
</dbReference>
<dbReference type="InterPro" id="IPR036736">
    <property type="entry name" value="ACP-like_sf"/>
</dbReference>
<dbReference type="Gene3D" id="3.30.70.3290">
    <property type="match status" value="1"/>
</dbReference>
<dbReference type="InterPro" id="IPR020806">
    <property type="entry name" value="PKS_PP-bd"/>
</dbReference>
<dbReference type="InterPro" id="IPR049900">
    <property type="entry name" value="PKS_mFAS_DH"/>
</dbReference>
<feature type="active site" description="Proton donor; for dehydratase activity" evidence="5">
    <location>
        <position position="1142"/>
    </location>
</feature>
<dbReference type="GO" id="GO:0004312">
    <property type="term" value="F:fatty acid synthase activity"/>
    <property type="evidence" value="ECO:0007669"/>
    <property type="project" value="TreeGrafter"/>
</dbReference>
<dbReference type="GO" id="GO:0006633">
    <property type="term" value="P:fatty acid biosynthetic process"/>
    <property type="evidence" value="ECO:0007669"/>
    <property type="project" value="TreeGrafter"/>
</dbReference>
<dbReference type="Gene3D" id="3.40.50.720">
    <property type="entry name" value="NAD(P)-binding Rossmann-like Domain"/>
    <property type="match status" value="3"/>
</dbReference>
<dbReference type="Pfam" id="PF13602">
    <property type="entry name" value="ADH_zinc_N_2"/>
    <property type="match status" value="1"/>
</dbReference>
<evidence type="ECO:0000313" key="10">
    <source>
        <dbReference type="Proteomes" id="UP000799291"/>
    </source>
</evidence>
<dbReference type="PANTHER" id="PTHR43775">
    <property type="entry name" value="FATTY ACID SYNTHASE"/>
    <property type="match status" value="1"/>
</dbReference>
<evidence type="ECO:0000256" key="3">
    <source>
        <dbReference type="ARBA" id="ARBA00022679"/>
    </source>
</evidence>
<dbReference type="SMART" id="SM00822">
    <property type="entry name" value="PKS_KR"/>
    <property type="match status" value="1"/>
</dbReference>
<dbReference type="GO" id="GO:0016491">
    <property type="term" value="F:oxidoreductase activity"/>
    <property type="evidence" value="ECO:0007669"/>
    <property type="project" value="InterPro"/>
</dbReference>
<dbReference type="CDD" id="cd05195">
    <property type="entry name" value="enoyl_red"/>
    <property type="match status" value="1"/>
</dbReference>
<dbReference type="SUPFAM" id="SSF53901">
    <property type="entry name" value="Thiolase-like"/>
    <property type="match status" value="1"/>
</dbReference>
<keyword evidence="2" id="KW-0597">Phosphoprotein</keyword>
<dbReference type="Pfam" id="PF23114">
    <property type="entry name" value="NAD-bd_HRPKS_sdrA"/>
    <property type="match status" value="1"/>
</dbReference>
<dbReference type="InterPro" id="IPR020807">
    <property type="entry name" value="PKS_DH"/>
</dbReference>
<proteinExistence type="predicted"/>
<keyword evidence="10" id="KW-1185">Reference proteome</keyword>
<dbReference type="Pfam" id="PF21089">
    <property type="entry name" value="PKS_DH_N"/>
    <property type="match status" value="1"/>
</dbReference>
<dbReference type="PROSITE" id="PS00012">
    <property type="entry name" value="PHOSPHOPANTETHEINE"/>
    <property type="match status" value="1"/>
</dbReference>
<dbReference type="GO" id="GO:1901336">
    <property type="term" value="P:lactone biosynthetic process"/>
    <property type="evidence" value="ECO:0007669"/>
    <property type="project" value="UniProtKB-ARBA"/>
</dbReference>
<sequence length="2407" mass="264888">MTRIPYKQEPVAIVGFACRLPGHNDSPQKLWDFLEKGGVASNRVPKTRFNLDGHYDGSQKPGTMRPKGGMFLEDVDLAEFDASFFGIGGTEAIAMDPNQRQILEVVFEALENSGITLEQLSGAPVGCYVGSYSSDYGDMQNRDAEDRPANFAIGIGRSIMANRINYFLNAKGPSITVDTACSGSLVCLDLACRSIQGGEIDTAIIAASNLYINPDHAMDVGSIIQAHSPTALCHTFDVDADGYVKAEAVSCLVVKRLSDALRDRDPVRAIVRGTASNSNGRTVGIASPSSEAQASAIRAAYANAGISNLNETAYLECHGTGTQAGDPTEIKGIGSVFAHARPHSQPLIIGSTKSNIGHSEPAAGISGLLKAIMSMEKGVIPGSPTFINPNPKIDFAGNNVKAMRTAIPWPDKGFPLRRSSINSFGMGGSNAHAVVEQPSIPMRSNYVCSYNAAQSSDDFFNDNEAEKPYTLLLSANDATSLNTSIRKLCKHLINPRVKAALADIAFTLSERRTRLWHRAFITTKRIDLEEKDFVTGKVSGQHPKIAMVFTGQGSQWPQMGKAMVEAFPWTRVILEELDQTLQAMKDPPQWSITSELVEPRTVEHMRKPEFSQTLVTALQICLLAVLEPWGVKPFSVVGHSSGEIAAAYAAGLLNRAGAITAAFYRGKAAEQQLERNEAETDVSMLAVGLSADTVTPYLEHHSGSAWIACFNSPDSVTISGKSSALKIIGDEIVAKGHFARPLLVNLAYHSPMMNEIGKEYLRLLLADDAFRPQDAPSHVTLFSSTTAEKKETPTDALFWKKNLLSPVRFDEALQELISKESPTVLIEVGPSGALAGPIAKILQARSSSENTLYLSSWARNSNPVKSILDVAGHMFVLGMPIDMSRVNNYNKQAGRTIVDLPNYSWNHSIKYWHENAASKDWRFKEFITHELLGSKIPGALWSTPTWRKHLNLADVPWLRDHIVGPDVLMPGAGYATIALEAMYQMHCALNPESNVRPNDLAYRFRNVRFNRAMVAEEDKPSTITLSLTRSHGNKYWYEFRVQTVAEDVVYEHCVGLIRIQPPIDDETLGEADRLPLRHAQSPDLWYKAQREVGMDFGPEFQKIESIESVRGQRTCRSVLSLQPPASKWEPATYYPVHPTVLDACLQTVHPANVSGERSGFQDVMIPSLIEDMVINKMSRNIPTGISLAESVYTGRGRKDAAKSWGANISVHDPEDGRLLVRIQGLNYIKLDVDQPPDPHVFLSSTWKPDITFWTESQRSPLLPVQTDGATQIVSAIDLICHKTPKLKVVEINLIDADATSLWFQDTSNQARAAYENYDFLSADPKVLIAMQELHASRRNASFHLMSDVQSSPSALLNGMYDLAIVKASSISDNRVKSIIRDLGSLLEPHAFVLLTLEGGIPNNGILPSTPNGRYQNGTADSHAVLSLDDHGNPDSEAPGLSNGVVAKEQLPTRPYLSPNQEITIQLDAKSLLMRNNALSRIHTIDALKSLEMVHLDSNPSPSSEVLRDKMERSGWSVRNTLLDQFDTEAAISTLLFVDDVSSPMLTRITKSQWQSFKKLVCAGKPLIWVTVNAQTSEITDPNHSLIKGLFRTIRRELPDAQLTTLDIESEKSLNAGRAIEQVLQRLESEAGVEPEYLERDGLLHIERLMPDTAMNNFKAAEHGYGLEPIVKGFYDEGPQVQLRASRVGTLESLTWCETGTTEISLEPKTVEIEVMSVGVNFKDVAITMGLVPDNEYMLGCECAGYVTRVAPGVTQFRVGDRVISQKGGAYANRIKCPIERVHTIPDRMSFEDAASIPLVYLTSIYALYHLAGLREGQTVLIHSGAGGVGIAAIQLAQHKKADIYVTVGTDEKREFLAKNFNIPFTHMSNSRDASFAKDIRRLTNNRGVDVVLNSLTGELLDESWRILADGGVMVEIGKRDIVDRNFLSMEPFDRNCSFRAIDLSYTQEISDDLIKSLLDEIFSLLERGRIKPIEPIRSFGFDQVIPALTVMKRGQHIGKIVITNNGQKDLQIPIKPAIRRLELREDVVYIIVGGLKGLCGSVAVHMALHGARHLVVLSRSGLEDEASARIIEDCAAYQCEVQEAKGDVGDMDFVRHIFQSQRPRKIAGIIQGAMVLKDCPFEMMSHDDFQAVIHAKTTGTWNLHRAAQEERDGRLDFFTMLSSISGVVGNKGQANYSSANTFLDAFAHYRRSLSLRANTVDLGAIEDVGYIAEQHNAVLPARLDRREWTPINEKMLRKIINYSIFQRDDRQPLNHSSGAQLITGFAYPLPETSDLARDPRFAYLLNSVGKGDGGPVDSNAGTRADQDIKAFRAMVASGHETTALVKAALDLLHIQVTRLLQLDTEVEPSRPLMTYGLDSLSAVELRGWVRQQLGAELSTLDITNASSLTALSEKLVSKLQPTPEPKN</sequence>
<dbReference type="EMBL" id="MU005591">
    <property type="protein sequence ID" value="KAF2681564.1"/>
    <property type="molecule type" value="Genomic_DNA"/>
</dbReference>
<dbReference type="Pfam" id="PF08659">
    <property type="entry name" value="KR"/>
    <property type="match status" value="1"/>
</dbReference>
<dbReference type="Gene3D" id="3.40.366.10">
    <property type="entry name" value="Malonyl-Coenzyme A Acyl Carrier Protein, domain 2"/>
    <property type="match status" value="1"/>
</dbReference>
<feature type="domain" description="Ketosynthase family 3 (KS3)" evidence="7">
    <location>
        <begin position="8"/>
        <end position="437"/>
    </location>
</feature>
<dbReference type="InterPro" id="IPR009081">
    <property type="entry name" value="PP-bd_ACP"/>
</dbReference>
<organism evidence="9 10">
    <name type="scientific">Lentithecium fluviatile CBS 122367</name>
    <dbReference type="NCBI Taxonomy" id="1168545"/>
    <lineage>
        <taxon>Eukaryota</taxon>
        <taxon>Fungi</taxon>
        <taxon>Dikarya</taxon>
        <taxon>Ascomycota</taxon>
        <taxon>Pezizomycotina</taxon>
        <taxon>Dothideomycetes</taxon>
        <taxon>Pleosporomycetidae</taxon>
        <taxon>Pleosporales</taxon>
        <taxon>Massarineae</taxon>
        <taxon>Lentitheciaceae</taxon>
        <taxon>Lentithecium</taxon>
    </lineage>
</organism>
<dbReference type="Proteomes" id="UP000799291">
    <property type="component" value="Unassembled WGS sequence"/>
</dbReference>
<dbReference type="InterPro" id="IPR001227">
    <property type="entry name" value="Ac_transferase_dom_sf"/>
</dbReference>
<evidence type="ECO:0000313" key="9">
    <source>
        <dbReference type="EMBL" id="KAF2681564.1"/>
    </source>
</evidence>
<dbReference type="InterPro" id="IPR014030">
    <property type="entry name" value="Ketoacyl_synth_N"/>
</dbReference>
<dbReference type="InterPro" id="IPR020841">
    <property type="entry name" value="PKS_Beta-ketoAc_synthase_dom"/>
</dbReference>
<reference evidence="9" key="1">
    <citation type="journal article" date="2020" name="Stud. Mycol.">
        <title>101 Dothideomycetes genomes: a test case for predicting lifestyles and emergence of pathogens.</title>
        <authorList>
            <person name="Haridas S."/>
            <person name="Albert R."/>
            <person name="Binder M."/>
            <person name="Bloem J."/>
            <person name="Labutti K."/>
            <person name="Salamov A."/>
            <person name="Andreopoulos B."/>
            <person name="Baker S."/>
            <person name="Barry K."/>
            <person name="Bills G."/>
            <person name="Bluhm B."/>
            <person name="Cannon C."/>
            <person name="Castanera R."/>
            <person name="Culley D."/>
            <person name="Daum C."/>
            <person name="Ezra D."/>
            <person name="Gonzalez J."/>
            <person name="Henrissat B."/>
            <person name="Kuo A."/>
            <person name="Liang C."/>
            <person name="Lipzen A."/>
            <person name="Lutzoni F."/>
            <person name="Magnuson J."/>
            <person name="Mondo S."/>
            <person name="Nolan M."/>
            <person name="Ohm R."/>
            <person name="Pangilinan J."/>
            <person name="Park H.-J."/>
            <person name="Ramirez L."/>
            <person name="Alfaro M."/>
            <person name="Sun H."/>
            <person name="Tritt A."/>
            <person name="Yoshinaga Y."/>
            <person name="Zwiers L.-H."/>
            <person name="Turgeon B."/>
            <person name="Goodwin S."/>
            <person name="Spatafora J."/>
            <person name="Crous P."/>
            <person name="Grigoriev I."/>
        </authorList>
    </citation>
    <scope>NUCLEOTIDE SEQUENCE</scope>
    <source>
        <strain evidence="9">CBS 122367</strain>
    </source>
</reference>
<dbReference type="InterPro" id="IPR006162">
    <property type="entry name" value="Ppantetheine_attach_site"/>
</dbReference>
<feature type="domain" description="Carrier" evidence="6">
    <location>
        <begin position="2323"/>
        <end position="2399"/>
    </location>
</feature>
<dbReference type="Pfam" id="PF00550">
    <property type="entry name" value="PP-binding"/>
    <property type="match status" value="1"/>
</dbReference>
<dbReference type="SUPFAM" id="SSF51735">
    <property type="entry name" value="NAD(P)-binding Rossmann-fold domains"/>
    <property type="match status" value="3"/>
</dbReference>
<dbReference type="Pfam" id="PF08240">
    <property type="entry name" value="ADH_N"/>
    <property type="match status" value="1"/>
</dbReference>
<dbReference type="InterPro" id="IPR016035">
    <property type="entry name" value="Acyl_Trfase/lysoPLipase"/>
</dbReference>
<dbReference type="Gene3D" id="3.10.129.110">
    <property type="entry name" value="Polyketide synthase dehydratase"/>
    <property type="match status" value="1"/>
</dbReference>
<feature type="active site" description="Proton acceptor; for dehydratase activity" evidence="5">
    <location>
        <position position="961"/>
    </location>
</feature>
<dbReference type="InterPro" id="IPR057326">
    <property type="entry name" value="KR_dom"/>
</dbReference>
<evidence type="ECO:0000259" key="6">
    <source>
        <dbReference type="PROSITE" id="PS50075"/>
    </source>
</evidence>
<dbReference type="SMART" id="SM00827">
    <property type="entry name" value="PKS_AT"/>
    <property type="match status" value="1"/>
</dbReference>
<dbReference type="Pfam" id="PF00109">
    <property type="entry name" value="ketoacyl-synt"/>
    <property type="match status" value="1"/>
</dbReference>
<dbReference type="PROSITE" id="PS50075">
    <property type="entry name" value="CARRIER"/>
    <property type="match status" value="1"/>
</dbReference>
<dbReference type="InterPro" id="IPR036291">
    <property type="entry name" value="NAD(P)-bd_dom_sf"/>
</dbReference>
<dbReference type="InterPro" id="IPR020843">
    <property type="entry name" value="ER"/>
</dbReference>
<dbReference type="FunFam" id="3.40.50.720:FF:000209">
    <property type="entry name" value="Polyketide synthase Pks12"/>
    <property type="match status" value="1"/>
</dbReference>
<feature type="region of interest" description="C-terminal hotdog fold" evidence="5">
    <location>
        <begin position="1077"/>
        <end position="1236"/>
    </location>
</feature>
<dbReference type="GO" id="GO:0031177">
    <property type="term" value="F:phosphopantetheine binding"/>
    <property type="evidence" value="ECO:0007669"/>
    <property type="project" value="InterPro"/>
</dbReference>
<evidence type="ECO:0000259" key="8">
    <source>
        <dbReference type="PROSITE" id="PS52019"/>
    </source>
</evidence>
<keyword evidence="4" id="KW-0511">Multifunctional enzyme</keyword>
<dbReference type="InterPro" id="IPR014031">
    <property type="entry name" value="Ketoacyl_synth_C"/>
</dbReference>
<dbReference type="Gene3D" id="3.40.47.10">
    <property type="match status" value="1"/>
</dbReference>
<dbReference type="Pfam" id="PF16197">
    <property type="entry name" value="KAsynt_C_assoc"/>
    <property type="match status" value="1"/>
</dbReference>
<dbReference type="InterPro" id="IPR056501">
    <property type="entry name" value="NAD-bd_HRPKS_sdrA"/>
</dbReference>
<accession>A0A6G1ITJ0</accession>
<dbReference type="SUPFAM" id="SSF50129">
    <property type="entry name" value="GroES-like"/>
    <property type="match status" value="1"/>
</dbReference>
<dbReference type="InterPro" id="IPR013968">
    <property type="entry name" value="PKS_KR"/>
</dbReference>
<gene>
    <name evidence="9" type="ORF">K458DRAFT_372042</name>
</gene>
<dbReference type="SMART" id="SM00829">
    <property type="entry name" value="PKS_ER"/>
    <property type="match status" value="1"/>
</dbReference>
<dbReference type="InterPro" id="IPR016036">
    <property type="entry name" value="Malonyl_transacylase_ACP-bd"/>
</dbReference>
<dbReference type="PROSITE" id="PS52004">
    <property type="entry name" value="KS3_2"/>
    <property type="match status" value="1"/>
</dbReference>
<dbReference type="InterPro" id="IPR011032">
    <property type="entry name" value="GroES-like_sf"/>
</dbReference>
<dbReference type="Pfam" id="PF02801">
    <property type="entry name" value="Ketoacyl-synt_C"/>
    <property type="match status" value="1"/>
</dbReference>
<dbReference type="CDD" id="cd00833">
    <property type="entry name" value="PKS"/>
    <property type="match status" value="1"/>
</dbReference>
<feature type="domain" description="PKS/mFAS DH" evidence="8">
    <location>
        <begin position="929"/>
        <end position="1236"/>
    </location>
</feature>
<dbReference type="Gene3D" id="3.90.180.10">
    <property type="entry name" value="Medium-chain alcohol dehydrogenases, catalytic domain"/>
    <property type="match status" value="1"/>
</dbReference>
<name>A0A6G1ITJ0_9PLEO</name>
<dbReference type="SUPFAM" id="SSF52151">
    <property type="entry name" value="FabD/lysophospholipase-like"/>
    <property type="match status" value="1"/>
</dbReference>
<dbReference type="InterPro" id="IPR016039">
    <property type="entry name" value="Thiolase-like"/>
</dbReference>
<dbReference type="SMART" id="SM00826">
    <property type="entry name" value="PKS_DH"/>
    <property type="match status" value="1"/>
</dbReference>
<feature type="region of interest" description="N-terminal hotdog fold" evidence="5">
    <location>
        <begin position="929"/>
        <end position="1064"/>
    </location>
</feature>
<dbReference type="GO" id="GO:0030639">
    <property type="term" value="P:polyketide biosynthetic process"/>
    <property type="evidence" value="ECO:0007669"/>
    <property type="project" value="UniProtKB-ARBA"/>
</dbReference>
<keyword evidence="3" id="KW-0808">Transferase</keyword>
<dbReference type="SMART" id="SM00825">
    <property type="entry name" value="PKS_KS"/>
    <property type="match status" value="1"/>
</dbReference>
<evidence type="ECO:0000256" key="5">
    <source>
        <dbReference type="PROSITE-ProRule" id="PRU01363"/>
    </source>
</evidence>
<dbReference type="InterPro" id="IPR049552">
    <property type="entry name" value="PKS_DH_N"/>
</dbReference>
<dbReference type="PANTHER" id="PTHR43775:SF18">
    <property type="entry name" value="ENZYME, PUTATIVE (JCVI)-RELATED"/>
    <property type="match status" value="1"/>
</dbReference>
<dbReference type="SMART" id="SM00823">
    <property type="entry name" value="PKS_PP"/>
    <property type="match status" value="1"/>
</dbReference>
<dbReference type="OrthoDB" id="329835at2759"/>
<dbReference type="InterPro" id="IPR014043">
    <property type="entry name" value="Acyl_transferase_dom"/>
</dbReference>
<dbReference type="InterPro" id="IPR032821">
    <property type="entry name" value="PKS_assoc"/>
</dbReference>
<dbReference type="PROSITE" id="PS52019">
    <property type="entry name" value="PKS_MFAS_DH"/>
    <property type="match status" value="1"/>
</dbReference>
<evidence type="ECO:0000259" key="7">
    <source>
        <dbReference type="PROSITE" id="PS52004"/>
    </source>
</evidence>
<dbReference type="InterPro" id="IPR013154">
    <property type="entry name" value="ADH-like_N"/>
</dbReference>
<evidence type="ECO:0000256" key="4">
    <source>
        <dbReference type="ARBA" id="ARBA00023268"/>
    </source>
</evidence>
<evidence type="ECO:0000256" key="1">
    <source>
        <dbReference type="ARBA" id="ARBA00022450"/>
    </source>
</evidence>
<dbReference type="Pfam" id="PF00698">
    <property type="entry name" value="Acyl_transf_1"/>
    <property type="match status" value="1"/>
</dbReference>
<dbReference type="InterPro" id="IPR042104">
    <property type="entry name" value="PKS_dehydratase_sf"/>
</dbReference>
<protein>
    <submittedName>
        <fullName evidence="9">Ketoacyl-synt-domain-containing protein</fullName>
    </submittedName>
</protein>
<keyword evidence="1" id="KW-0596">Phosphopantetheine</keyword>
<dbReference type="Pfam" id="PF14765">
    <property type="entry name" value="PS-DH"/>
    <property type="match status" value="1"/>
</dbReference>